<reference evidence="2" key="1">
    <citation type="journal article" date="2021" name="ISME J.">
        <title>Evolutionary origin and ecological implication of a unique nif island in free-living Bradyrhizobium lineages.</title>
        <authorList>
            <person name="Tao J."/>
        </authorList>
    </citation>
    <scope>NUCLEOTIDE SEQUENCE [LARGE SCALE GENOMIC DNA]</scope>
    <source>
        <strain evidence="2">SZCCT0094</strain>
    </source>
</reference>
<dbReference type="Proteomes" id="UP001314635">
    <property type="component" value="Unassembled WGS sequence"/>
</dbReference>
<comment type="caution">
    <text evidence="1">The sequence shown here is derived from an EMBL/GenBank/DDBJ whole genome shotgun (WGS) entry which is preliminary data.</text>
</comment>
<sequence length="124" mass="13721">MGADFARDFRLDRSPRRDAHLLKLESQFIALIAELDGQVGEPAPTDHFVTMTEEALLARLDPIERAIMGSPAQTITGLSVKARDLPRVLSEYSKGPIDQTGWEGRAVRVLVEAICEVARVPLRI</sequence>
<dbReference type="EMBL" id="JAFCLK010000014">
    <property type="protein sequence ID" value="MBR1137334.1"/>
    <property type="molecule type" value="Genomic_DNA"/>
</dbReference>
<gene>
    <name evidence="1" type="ORF">JQ619_16300</name>
</gene>
<organism evidence="1 2">
    <name type="scientific">Bradyrhizobium denitrificans</name>
    <dbReference type="NCBI Taxonomy" id="2734912"/>
    <lineage>
        <taxon>Bacteria</taxon>
        <taxon>Pseudomonadati</taxon>
        <taxon>Pseudomonadota</taxon>
        <taxon>Alphaproteobacteria</taxon>
        <taxon>Hyphomicrobiales</taxon>
        <taxon>Nitrobacteraceae</taxon>
        <taxon>Bradyrhizobium</taxon>
    </lineage>
</organism>
<evidence type="ECO:0000313" key="1">
    <source>
        <dbReference type="EMBL" id="MBR1137334.1"/>
    </source>
</evidence>
<protein>
    <submittedName>
        <fullName evidence="1">Uncharacterized protein</fullName>
    </submittedName>
</protein>
<keyword evidence="2" id="KW-1185">Reference proteome</keyword>
<evidence type="ECO:0000313" key="2">
    <source>
        <dbReference type="Proteomes" id="UP001314635"/>
    </source>
</evidence>
<proteinExistence type="predicted"/>
<accession>A0ABS5G8I1</accession>
<name>A0ABS5G8I1_9BRAD</name>